<accession>A0A381DX15</accession>
<dbReference type="GO" id="GO:0008902">
    <property type="term" value="F:hydroxymethylpyrimidine kinase activity"/>
    <property type="evidence" value="ECO:0007669"/>
    <property type="project" value="UniProtKB-EC"/>
</dbReference>
<dbReference type="GO" id="GO:0009229">
    <property type="term" value="P:thiamine diphosphate biosynthetic process"/>
    <property type="evidence" value="ECO:0007669"/>
    <property type="project" value="UniProtKB-UniPathway"/>
</dbReference>
<keyword evidence="6" id="KW-0067">ATP-binding</keyword>
<keyword evidence="3 8" id="KW-0808">Transferase</keyword>
<keyword evidence="5 8" id="KW-0418">Kinase</keyword>
<dbReference type="EMBL" id="UFUW01000001">
    <property type="protein sequence ID" value="SUX17611.1"/>
    <property type="molecule type" value="Genomic_DNA"/>
</dbReference>
<evidence type="ECO:0000313" key="9">
    <source>
        <dbReference type="Proteomes" id="UP000254572"/>
    </source>
</evidence>
<sequence>MPTSIALTIAGSDSGGGAGIQADLKTFSALSVYGASVITAVTAQNTRAVTAVEAVSPALIRAQIEAVFADLPPQAVKTGMLGDSQTICTVADSLAAVALPYLVIDPVMVAKSGDKLLADAAIATLRERLIPLATLITPNLPEAGELLGRPVTTRDDMPQAAADLLALGCHAVLLKGGHLAGDASDDLLLTTGGATWLPAARHPGKNTHGTGCTLSAAITAGLARGLALVDAVHAAKDYIGAAIAAADHLHVGSGHGPLHHFHRWW</sequence>
<evidence type="ECO:0000256" key="6">
    <source>
        <dbReference type="ARBA" id="ARBA00022840"/>
    </source>
</evidence>
<dbReference type="Proteomes" id="UP000254572">
    <property type="component" value="Unassembled WGS sequence"/>
</dbReference>
<comment type="pathway">
    <text evidence="1">Cofactor biosynthesis; thiamine diphosphate biosynthesis.</text>
</comment>
<protein>
    <recommendedName>
        <fullName evidence="2">hydroxymethylpyrimidine kinase</fullName>
        <ecNumber evidence="2">2.7.1.49</ecNumber>
    </recommendedName>
</protein>
<dbReference type="RefSeq" id="WP_115610442.1">
    <property type="nucleotide sequence ID" value="NZ_JBHLZC010000001.1"/>
</dbReference>
<dbReference type="GO" id="GO:0005524">
    <property type="term" value="F:ATP binding"/>
    <property type="evidence" value="ECO:0007669"/>
    <property type="project" value="UniProtKB-KW"/>
</dbReference>
<dbReference type="PANTHER" id="PTHR20858:SF17">
    <property type="entry name" value="HYDROXYMETHYLPYRIMIDINE_PHOSPHOMETHYLPYRIMIDINE KINASE THI20-RELATED"/>
    <property type="match status" value="1"/>
</dbReference>
<dbReference type="InterPro" id="IPR013749">
    <property type="entry name" value="PM/HMP-P_kinase-1"/>
</dbReference>
<dbReference type="UniPathway" id="UPA00060">
    <property type="reaction ID" value="UER00138"/>
</dbReference>
<dbReference type="EC" id="2.7.1.49" evidence="2"/>
<name>A0A381DX15_9GAMM</name>
<dbReference type="InterPro" id="IPR004399">
    <property type="entry name" value="HMP/HMP-P_kinase_dom"/>
</dbReference>
<proteinExistence type="predicted"/>
<dbReference type="PANTHER" id="PTHR20858">
    <property type="entry name" value="PHOSPHOMETHYLPYRIMIDINE KINASE"/>
    <property type="match status" value="1"/>
</dbReference>
<evidence type="ECO:0000256" key="4">
    <source>
        <dbReference type="ARBA" id="ARBA00022741"/>
    </source>
</evidence>
<dbReference type="NCBIfam" id="TIGR00097">
    <property type="entry name" value="HMP-P_kinase"/>
    <property type="match status" value="1"/>
</dbReference>
<dbReference type="OrthoDB" id="9810880at2"/>
<feature type="domain" description="Pyridoxamine kinase/Phosphomethylpyrimidine kinase" evidence="7">
    <location>
        <begin position="13"/>
        <end position="259"/>
    </location>
</feature>
<evidence type="ECO:0000256" key="1">
    <source>
        <dbReference type="ARBA" id="ARBA00004948"/>
    </source>
</evidence>
<dbReference type="FunFam" id="3.40.1190.20:FF:000003">
    <property type="entry name" value="Phosphomethylpyrimidine kinase ThiD"/>
    <property type="match status" value="1"/>
</dbReference>
<gene>
    <name evidence="8" type="primary">thiD</name>
    <name evidence="8" type="ORF">NCTC13294_00089</name>
</gene>
<keyword evidence="9" id="KW-1185">Reference proteome</keyword>
<organism evidence="8 9">
    <name type="scientific">Cardiobacterium valvarum</name>
    <dbReference type="NCBI Taxonomy" id="194702"/>
    <lineage>
        <taxon>Bacteria</taxon>
        <taxon>Pseudomonadati</taxon>
        <taxon>Pseudomonadota</taxon>
        <taxon>Gammaproteobacteria</taxon>
        <taxon>Cardiobacteriales</taxon>
        <taxon>Cardiobacteriaceae</taxon>
        <taxon>Cardiobacterium</taxon>
    </lineage>
</organism>
<dbReference type="GO" id="GO:0005829">
    <property type="term" value="C:cytosol"/>
    <property type="evidence" value="ECO:0007669"/>
    <property type="project" value="TreeGrafter"/>
</dbReference>
<dbReference type="GO" id="GO:0008972">
    <property type="term" value="F:phosphomethylpyrimidine kinase activity"/>
    <property type="evidence" value="ECO:0007669"/>
    <property type="project" value="InterPro"/>
</dbReference>
<dbReference type="InterPro" id="IPR029056">
    <property type="entry name" value="Ribokinase-like"/>
</dbReference>
<evidence type="ECO:0000259" key="7">
    <source>
        <dbReference type="Pfam" id="PF08543"/>
    </source>
</evidence>
<evidence type="ECO:0000256" key="2">
    <source>
        <dbReference type="ARBA" id="ARBA00012135"/>
    </source>
</evidence>
<evidence type="ECO:0000256" key="5">
    <source>
        <dbReference type="ARBA" id="ARBA00022777"/>
    </source>
</evidence>
<dbReference type="Pfam" id="PF08543">
    <property type="entry name" value="Phos_pyr_kin"/>
    <property type="match status" value="1"/>
</dbReference>
<dbReference type="AlphaFoldDB" id="A0A381DX15"/>
<dbReference type="CDD" id="cd01169">
    <property type="entry name" value="HMPP_kinase"/>
    <property type="match status" value="1"/>
</dbReference>
<evidence type="ECO:0000256" key="3">
    <source>
        <dbReference type="ARBA" id="ARBA00022679"/>
    </source>
</evidence>
<evidence type="ECO:0000313" key="8">
    <source>
        <dbReference type="EMBL" id="SUX17611.1"/>
    </source>
</evidence>
<dbReference type="SUPFAM" id="SSF53613">
    <property type="entry name" value="Ribokinase-like"/>
    <property type="match status" value="1"/>
</dbReference>
<dbReference type="GO" id="GO:0009228">
    <property type="term" value="P:thiamine biosynthetic process"/>
    <property type="evidence" value="ECO:0007669"/>
    <property type="project" value="InterPro"/>
</dbReference>
<reference evidence="8 9" key="1">
    <citation type="submission" date="2018-06" db="EMBL/GenBank/DDBJ databases">
        <authorList>
            <consortium name="Pathogen Informatics"/>
            <person name="Doyle S."/>
        </authorList>
    </citation>
    <scope>NUCLEOTIDE SEQUENCE [LARGE SCALE GENOMIC DNA]</scope>
    <source>
        <strain evidence="8 9">NCTC13294</strain>
    </source>
</reference>
<dbReference type="Gene3D" id="3.40.1190.20">
    <property type="match status" value="1"/>
</dbReference>
<keyword evidence="4" id="KW-0547">Nucleotide-binding</keyword>